<gene>
    <name evidence="2" type="ORF">SAMN04488011_103243</name>
</gene>
<reference evidence="3" key="1">
    <citation type="submission" date="2016-10" db="EMBL/GenBank/DDBJ databases">
        <authorList>
            <person name="Varghese N."/>
            <person name="Submissions S."/>
        </authorList>
    </citation>
    <scope>NUCLEOTIDE SEQUENCE [LARGE SCALE GENOMIC DNA]</scope>
    <source>
        <strain evidence="3">DSM 26893</strain>
    </source>
</reference>
<proteinExistence type="predicted"/>
<dbReference type="EMBL" id="FOCM01000003">
    <property type="protein sequence ID" value="SEN27819.1"/>
    <property type="molecule type" value="Genomic_DNA"/>
</dbReference>
<evidence type="ECO:0008006" key="4">
    <source>
        <dbReference type="Google" id="ProtNLM"/>
    </source>
</evidence>
<keyword evidence="1" id="KW-0732">Signal</keyword>
<keyword evidence="3" id="KW-1185">Reference proteome</keyword>
<name>A0A1H8F7V9_9RHOB</name>
<dbReference type="SUPFAM" id="SSF48695">
    <property type="entry name" value="Multiheme cytochromes"/>
    <property type="match status" value="2"/>
</dbReference>
<protein>
    <recommendedName>
        <fullName evidence="4">Cytochrome c domain-containing protein</fullName>
    </recommendedName>
</protein>
<dbReference type="InterPro" id="IPR036280">
    <property type="entry name" value="Multihaem_cyt_sf"/>
</dbReference>
<dbReference type="RefSeq" id="WP_091845251.1">
    <property type="nucleotide sequence ID" value="NZ_FOCM01000003.1"/>
</dbReference>
<evidence type="ECO:0000313" key="2">
    <source>
        <dbReference type="EMBL" id="SEN27819.1"/>
    </source>
</evidence>
<accession>A0A1H8F7V9</accession>
<evidence type="ECO:0000313" key="3">
    <source>
        <dbReference type="Proteomes" id="UP000199372"/>
    </source>
</evidence>
<feature type="chain" id="PRO_5011760583" description="Cytochrome c domain-containing protein" evidence="1">
    <location>
        <begin position="21"/>
        <end position="205"/>
    </location>
</feature>
<dbReference type="OrthoDB" id="656942at2"/>
<dbReference type="Proteomes" id="UP000199372">
    <property type="component" value="Unassembled WGS sequence"/>
</dbReference>
<organism evidence="2 3">
    <name type="scientific">Palleronia pelagia</name>
    <dbReference type="NCBI Taxonomy" id="387096"/>
    <lineage>
        <taxon>Bacteria</taxon>
        <taxon>Pseudomonadati</taxon>
        <taxon>Pseudomonadota</taxon>
        <taxon>Alphaproteobacteria</taxon>
        <taxon>Rhodobacterales</taxon>
        <taxon>Roseobacteraceae</taxon>
        <taxon>Palleronia</taxon>
    </lineage>
</organism>
<evidence type="ECO:0000256" key="1">
    <source>
        <dbReference type="SAM" id="SignalP"/>
    </source>
</evidence>
<sequence length="205" mass="21577">MKPIGTLALAALLAAGPVFAESHQPEIATELQPVSAFEDIENDDERASALFTEMAKVLQHPRCLNCHPVEGGPLQGDDMQPHDPPVVRGAGGMGAIGMQCNTCHGAENVAFTGAQGSIPGHSPWMLAPLSMGWIGLTVPEICAQLKDPERNGNRDLAAIHEHNAEDGLVGWGWHPGEGRTPVPGTQEQFGELTQAWIDAGAGCPS</sequence>
<dbReference type="AlphaFoldDB" id="A0A1H8F7V9"/>
<feature type="signal peptide" evidence="1">
    <location>
        <begin position="1"/>
        <end position="20"/>
    </location>
</feature>